<comment type="caution">
    <text evidence="2">The sequence shown here is derived from an EMBL/GenBank/DDBJ whole genome shotgun (WGS) entry which is preliminary data.</text>
</comment>
<gene>
    <name evidence="2" type="ORF">H9645_03565</name>
</gene>
<keyword evidence="1" id="KW-1133">Transmembrane helix</keyword>
<sequence>MPRYRTISCDYCGFMQLKRDRECEGCGRLTRRERRLWIAKSIQVGIVLVVGFVFYARVKGLVPG</sequence>
<evidence type="ECO:0000313" key="3">
    <source>
        <dbReference type="Proteomes" id="UP000647183"/>
    </source>
</evidence>
<proteinExistence type="predicted"/>
<keyword evidence="1" id="KW-0472">Membrane</keyword>
<reference evidence="2 3" key="1">
    <citation type="submission" date="2020-08" db="EMBL/GenBank/DDBJ databases">
        <title>A Genomic Blueprint of the Chicken Gut Microbiome.</title>
        <authorList>
            <person name="Gilroy R."/>
            <person name="Ravi A."/>
            <person name="Getino M."/>
            <person name="Pursley I."/>
            <person name="Horton D.L."/>
            <person name="Alikhan N.-F."/>
            <person name="Baker D."/>
            <person name="Gharbi K."/>
            <person name="Hall N."/>
            <person name="Watson M."/>
            <person name="Adriaenssens E.M."/>
            <person name="Foster-Nyarko E."/>
            <person name="Jarju S."/>
            <person name="Secka A."/>
            <person name="Antonio M."/>
            <person name="Oren A."/>
            <person name="Chaudhuri R."/>
            <person name="La Ragione R.M."/>
            <person name="Hildebrand F."/>
            <person name="Pallen M.J."/>
        </authorList>
    </citation>
    <scope>NUCLEOTIDE SEQUENCE [LARGE SCALE GENOMIC DNA]</scope>
    <source>
        <strain evidence="2 3">Sa2BVA3</strain>
    </source>
</reference>
<feature type="transmembrane region" description="Helical" evidence="1">
    <location>
        <begin position="37"/>
        <end position="56"/>
    </location>
</feature>
<keyword evidence="3" id="KW-1185">Reference proteome</keyword>
<evidence type="ECO:0000313" key="2">
    <source>
        <dbReference type="EMBL" id="MBD7987099.1"/>
    </source>
</evidence>
<name>A0ABR8UGE4_9GAMM</name>
<dbReference type="RefSeq" id="WP_191728316.1">
    <property type="nucleotide sequence ID" value="NZ_JACSQJ010000001.1"/>
</dbReference>
<keyword evidence="1" id="KW-0812">Transmembrane</keyword>
<accession>A0ABR8UGE4</accession>
<evidence type="ECO:0000256" key="1">
    <source>
        <dbReference type="SAM" id="Phobius"/>
    </source>
</evidence>
<protein>
    <recommendedName>
        <fullName evidence="4">DUF2116 family Zn-ribbon domain-containing protein</fullName>
    </recommendedName>
</protein>
<evidence type="ECO:0008006" key="4">
    <source>
        <dbReference type="Google" id="ProtNLM"/>
    </source>
</evidence>
<dbReference type="EMBL" id="JACSQJ010000001">
    <property type="protein sequence ID" value="MBD7987099.1"/>
    <property type="molecule type" value="Genomic_DNA"/>
</dbReference>
<organism evidence="2 3">
    <name type="scientific">Luteimonas colneyensis</name>
    <dbReference type="NCBI Taxonomy" id="2762230"/>
    <lineage>
        <taxon>Bacteria</taxon>
        <taxon>Pseudomonadati</taxon>
        <taxon>Pseudomonadota</taxon>
        <taxon>Gammaproteobacteria</taxon>
        <taxon>Lysobacterales</taxon>
        <taxon>Lysobacteraceae</taxon>
        <taxon>Luteimonas</taxon>
    </lineage>
</organism>
<dbReference type="Proteomes" id="UP000647183">
    <property type="component" value="Unassembled WGS sequence"/>
</dbReference>